<evidence type="ECO:0000256" key="2">
    <source>
        <dbReference type="ARBA" id="ARBA00022723"/>
    </source>
</evidence>
<dbReference type="AlphaFoldDB" id="A0A3S5AAF9"/>
<dbReference type="InterPro" id="IPR006544">
    <property type="entry name" value="P-type_TPase_V"/>
</dbReference>
<dbReference type="EMBL" id="CAAALY010026391">
    <property type="protein sequence ID" value="VEL15908.1"/>
    <property type="molecule type" value="Genomic_DNA"/>
</dbReference>
<evidence type="ECO:0000256" key="1">
    <source>
        <dbReference type="ARBA" id="ARBA00004141"/>
    </source>
</evidence>
<dbReference type="OrthoDB" id="48943at2759"/>
<keyword evidence="6" id="KW-1278">Translocase</keyword>
<evidence type="ECO:0000256" key="4">
    <source>
        <dbReference type="ARBA" id="ARBA00022840"/>
    </source>
</evidence>
<gene>
    <name evidence="7" type="ORF">PXEA_LOCUS9348</name>
</gene>
<reference evidence="7" key="1">
    <citation type="submission" date="2018-11" db="EMBL/GenBank/DDBJ databases">
        <authorList>
            <consortium name="Pathogen Informatics"/>
        </authorList>
    </citation>
    <scope>NUCLEOTIDE SEQUENCE</scope>
</reference>
<dbReference type="Gene3D" id="3.40.50.1000">
    <property type="entry name" value="HAD superfamily/HAD-like"/>
    <property type="match status" value="1"/>
</dbReference>
<name>A0A3S5AAF9_9PLAT</name>
<evidence type="ECO:0000256" key="3">
    <source>
        <dbReference type="ARBA" id="ARBA00022741"/>
    </source>
</evidence>
<dbReference type="Gene3D" id="3.40.1110.10">
    <property type="entry name" value="Calcium-transporting ATPase, cytoplasmic domain N"/>
    <property type="match status" value="1"/>
</dbReference>
<comment type="caution">
    <text evidence="7">The sequence shown here is derived from an EMBL/GenBank/DDBJ whole genome shotgun (WGS) entry which is preliminary data.</text>
</comment>
<keyword evidence="8" id="KW-1185">Reference proteome</keyword>
<sequence>MSVIVSYPSAIGVETNYLACVKGSPEVLKSMLLDSPLDYDDAYLYLARRGARILSLGIKQLGQLSRQQVREISREQVECNLSFCGFVVLSCSLKPDSFAVIQQLFESNHHVKMITGDNPLTACHVSSFLRITRQATPTLVLTPPNPIRELFRVFLH</sequence>
<dbReference type="PANTHER" id="PTHR45630">
    <property type="entry name" value="CATION-TRANSPORTING ATPASE-RELATED"/>
    <property type="match status" value="1"/>
</dbReference>
<keyword evidence="4" id="KW-0067">ATP-binding</keyword>
<protein>
    <submittedName>
        <fullName evidence="7">Uncharacterized protein</fullName>
    </submittedName>
</protein>
<dbReference type="SUPFAM" id="SSF56784">
    <property type="entry name" value="HAD-like"/>
    <property type="match status" value="1"/>
</dbReference>
<proteinExistence type="predicted"/>
<comment type="subcellular location">
    <subcellularLocation>
        <location evidence="1">Membrane</location>
        <topology evidence="1">Multi-pass membrane protein</topology>
    </subcellularLocation>
</comment>
<dbReference type="GO" id="GO:0005524">
    <property type="term" value="F:ATP binding"/>
    <property type="evidence" value="ECO:0007669"/>
    <property type="project" value="UniProtKB-KW"/>
</dbReference>
<dbReference type="GO" id="GO:0006874">
    <property type="term" value="P:intracellular calcium ion homeostasis"/>
    <property type="evidence" value="ECO:0007669"/>
    <property type="project" value="TreeGrafter"/>
</dbReference>
<dbReference type="GO" id="GO:0015662">
    <property type="term" value="F:P-type ion transporter activity"/>
    <property type="evidence" value="ECO:0007669"/>
    <property type="project" value="TreeGrafter"/>
</dbReference>
<dbReference type="Proteomes" id="UP000784294">
    <property type="component" value="Unassembled WGS sequence"/>
</dbReference>
<dbReference type="PANTHER" id="PTHR45630:SF7">
    <property type="entry name" value="ENDOPLASMIC RETICULUM TRANSMEMBRANE HELIX TRANSLOCASE"/>
    <property type="match status" value="1"/>
</dbReference>
<dbReference type="SUPFAM" id="SSF81660">
    <property type="entry name" value="Metal cation-transporting ATPase, ATP-binding domain N"/>
    <property type="match status" value="1"/>
</dbReference>
<evidence type="ECO:0000256" key="5">
    <source>
        <dbReference type="ARBA" id="ARBA00022842"/>
    </source>
</evidence>
<keyword evidence="3" id="KW-0547">Nucleotide-binding</keyword>
<keyword evidence="5" id="KW-0460">Magnesium</keyword>
<accession>A0A3S5AAF9</accession>
<evidence type="ECO:0000256" key="6">
    <source>
        <dbReference type="ARBA" id="ARBA00022967"/>
    </source>
</evidence>
<dbReference type="GO" id="GO:0005789">
    <property type="term" value="C:endoplasmic reticulum membrane"/>
    <property type="evidence" value="ECO:0007669"/>
    <property type="project" value="TreeGrafter"/>
</dbReference>
<dbReference type="GO" id="GO:0019829">
    <property type="term" value="F:ATPase-coupled monoatomic cation transmembrane transporter activity"/>
    <property type="evidence" value="ECO:0007669"/>
    <property type="project" value="TreeGrafter"/>
</dbReference>
<evidence type="ECO:0000313" key="8">
    <source>
        <dbReference type="Proteomes" id="UP000784294"/>
    </source>
</evidence>
<dbReference type="InterPro" id="IPR023214">
    <property type="entry name" value="HAD_sf"/>
</dbReference>
<dbReference type="InterPro" id="IPR036412">
    <property type="entry name" value="HAD-like_sf"/>
</dbReference>
<dbReference type="GO" id="GO:0046872">
    <property type="term" value="F:metal ion binding"/>
    <property type="evidence" value="ECO:0007669"/>
    <property type="project" value="UniProtKB-KW"/>
</dbReference>
<evidence type="ECO:0000313" key="7">
    <source>
        <dbReference type="EMBL" id="VEL15908.1"/>
    </source>
</evidence>
<organism evidence="7 8">
    <name type="scientific">Protopolystoma xenopodis</name>
    <dbReference type="NCBI Taxonomy" id="117903"/>
    <lineage>
        <taxon>Eukaryota</taxon>
        <taxon>Metazoa</taxon>
        <taxon>Spiralia</taxon>
        <taxon>Lophotrochozoa</taxon>
        <taxon>Platyhelminthes</taxon>
        <taxon>Monogenea</taxon>
        <taxon>Polyopisthocotylea</taxon>
        <taxon>Polystomatidea</taxon>
        <taxon>Polystomatidae</taxon>
        <taxon>Protopolystoma</taxon>
    </lineage>
</organism>
<dbReference type="InterPro" id="IPR023299">
    <property type="entry name" value="ATPase_P-typ_cyto_dom_N"/>
</dbReference>
<keyword evidence="2" id="KW-0479">Metal-binding</keyword>